<dbReference type="STRING" id="33528.ENSGAFP00000017721"/>
<keyword evidence="7" id="KW-0297">G-protein coupled receptor</keyword>
<feature type="transmembrane region" description="Helical" evidence="12">
    <location>
        <begin position="1949"/>
        <end position="1973"/>
    </location>
</feature>
<name>A0A315VMP8_GAMAF</name>
<evidence type="ECO:0000256" key="7">
    <source>
        <dbReference type="ARBA" id="ARBA00023040"/>
    </source>
</evidence>
<feature type="transmembrane region" description="Helical" evidence="12">
    <location>
        <begin position="1915"/>
        <end position="1937"/>
    </location>
</feature>
<dbReference type="FunFam" id="3.40.50.2300:FF:000016">
    <property type="entry name" value="Taste 1 receptor member 2"/>
    <property type="match status" value="7"/>
</dbReference>
<dbReference type="InterPro" id="IPR017978">
    <property type="entry name" value="GPCR_3_C"/>
</dbReference>
<feature type="domain" description="G-protein coupled receptors family 3 profile" evidence="14">
    <location>
        <begin position="3060"/>
        <end position="3183"/>
    </location>
</feature>
<feature type="transmembrane region" description="Helical" evidence="12">
    <location>
        <begin position="3174"/>
        <end position="3198"/>
    </location>
</feature>
<feature type="transmembrane region" description="Helical" evidence="12">
    <location>
        <begin position="3098"/>
        <end position="3118"/>
    </location>
</feature>
<keyword evidence="6 12" id="KW-1133">Transmembrane helix</keyword>
<keyword evidence="10" id="KW-0325">Glycoprotein</keyword>
<proteinExistence type="inferred from homology"/>
<evidence type="ECO:0000256" key="6">
    <source>
        <dbReference type="ARBA" id="ARBA00022989"/>
    </source>
</evidence>
<sequence>MGDWICVIFLLIVILRFFKAENDSACEMYGSPEGSLLSKEGDIIIGGAFSVYSQTSVPSLSQFETPKPFKCSRINLREFRFVQTMIFAIEEINNSSELLPDVSVGYRIFDSCGSTLPSTRAAMGLMNGEENTWSKNCSSVQAVIGASESSSTIAMQQISGVFQIPMISHFATCACLSNRKEYPFFFRTIPSDYYQSRALAKLVKHFGWTWVGAVRSDNDYGNNGMATFIEAANQEGICVEYSEAISRTGSRENVERVVRVIGRGTASVLVAFLAQGEMDVLLEEVLTHNLTGLQWVGSESWITANYLAKKRYAGILTGSLGFAIRKAKITGLQDFLLKVNPSQEPQSNLLREFWETTFGCSFQSGTPGTKLCSGFERLQDADNAFTDVSELRISNNVYKAVYAVAHALHSLLKCGPSGDSVSHSCILKYLSEQRQVAEQLQKVNFTLQSGEQVYFDDNGDPAATYELVNWQRNNAGDVVFTTVGKYDASQPNWNQFTMNKVKITWAAESWEKPLSVCSENCLPGFRQAIIKGKPICCFSCVPCAGGEISNTNSEQQNIRGRPEFPLLSQEGDVTIGGVFSIHSKITQPSLSFTERPAILACTGSIKRNLIEKPFFSESERQSDSGLSFPPFFLNMWKNICIILMFVVITRGFAQDETAFCETLGSRELPLMSKEGDIVIGGAFSLHSQTSKLLLSWTESPEPLMCSRINLREFRFAQTMVFAIEEINNSSSLLPNVSLGYKIFDSCASTLPTTRAGMGLMNGEGRTFEKNCSGQSSVQAVVGTSESSTTIVLLQISGIFQIPVVSHFATCACLSNRKEYPFFFRTIPSDYYQSRALAKLVKHFGWTWVGAVRSDNDYGNNGMATFIEAANQEGICVEYSEAISRTGSRENVERVVRVIRRGTASVLVAFLAYDEMDVMLEEALSQNLTELQWVGSESWITSAHLAQKRYSGILSGSLGFAIRKAKITGLQDFLLQVNPSQEPQSNLLREFWETTFGCSFQSSTPGTKLCSGSESLRDVDNAFTDVSELRISNNVYKAVYAVAHALHSMLKCKQGGENVTHPCKLRDRPEPREVVKYLQDINFTVESGENVYFDENGDPAAIYELVNWQRNPAGDVVFTTVGMYDASHPDGNQLTMNGVNITWATESVEKPPSVCSESCLPGFRKAIIKGKPICCFSCVQCAAGEISNTSAFGVAFALCISCILAKTITVVMAFKAKRPANRFPQCSAPLQRTSVVGGENSSCQIYGTKELSQFSKEGDIIIGGIFSFHQNPVAVSPALTINPGAIQCEGLEIGELQYAYTMMFVIDEINNSTELLPDVTLGYRIFDSCPSIPLSIRSSLNLMNPYEDREGLCSNLSNVYAVIGDTTSTSTIGIARTLGLFSIPVISHSATCACLSDRRIYPSFFRTIPSDIHQSKALAKLVKHFGWTWVGAIRTNNDYGNDGMASFLEAATKEGVCIEYSVAVYRTDPRKSFLQVVDTIRKSTSKVIVAFADATDLDVLMKELHAQNVTGLQWVGSEGWITYRHFASQANYAVVQGAVGFAALNAHIPGLQEFLTNTRPSTAPGNQGLVELWETLFDCTLSPKTGIYPQDRVTACSGAETLQDVKTRFTDVSDATLLNNVYKATYAVAHALSMLFNCKDGEGPFENSTCADRQKFQPWQVLHYLTQVNFTSKTGEKVFFDEFGDPVARYTLVNWQLDKTGYIQFETIGYYDASRPEGQQFEMEVGVRAIWAGESHDVSQFRLSVQCGVCFYTVSALNIVSVNQVPTSICSDSCLPGTRRAFIKGKPVCCFDCVVCAEGEFSNSTSEAVGFVAFTLVLIVFLLGKITASSLLVYLKMSLNVFILSDAVKCEKCPPEYKSSEERNQCNLKSVEFLTFTELMGITLVTLSFVGAISTVAVSLIFFCQRHTPIVRANNSELSFLLLFSLGLCFLCSLTFIGRPSDWSCMLRHTAFGITFVLCVACILGKTTVVLLAFRATIPGSNVMKWFGPPQQRVSVLALTLVQVLICMIWLTVSPPHPFKNTQYYSEKIILECALGSPLGFWATGEPVCRQIGDSEIPQLYRDGDIKLGGIFYFHSSWKNIENTYEHKPLPLQCISINFREIQFAQTMLFSIEEINNRTDLLPGVSLGYSIYDTCGSIPRSIKVALALNNRNESVSSNSDTPCTKPVQVQAIVGETSSSPSTAISTLIGPFDIPLISHFATCACLSDKTKYPSFLRTVPSDYYQSRALAQLVKHFGWTWVGAVRSNDDYGNNGIATFTETAEQLGICLEYSVSFFRTDSTEKIQKVINTIKTSTSKVIIAFVAHLDMDVLIHELSNHNMTGYQWVGSEGWISDSQFAAPRENGTLDFVIVGVYDASLPFDKQLSLQNKSLRWAQSSTKVPVSVCSEKCPPGTRKVLQKGKPVCCHDCIRCADGEISNVTDAVICVRCPPELWPNERRDACIEKEAVFLSYEEIMGILLTTAALFGTCITAIVIRWPEQSFALLQLFLWASFSLTQEPPCRQIGDPEIPQLSRDGDIILGGIFYFHSSWKSRENNYTHKPLPLECISLNFREFQFAQAMLFAIEEVNNSTELLPGISLGYKIYNTCGAITRSIKVALALNDGDDRVSLASEGRCSRPVQVQAVMGETSSSPSTALATVIGAFHIPQISHFATCACLSDKTKYPSFLRTIPSDYYQSRGLAHLVKHFGWTWVGAVRTNDDYGNNGMATFTETAEQLGICLEYSVSFFRTDPSDKIQKIIKTVKESTAKVIVAFLSHRDMEVLVHELSDHNLTGHQWVGSESWIFDSQIAAMDQKHILDGAIGLSIPKAQVSGLREFMLDVKPLISSNNELFTKFWEALFQCKFKKAQLTEFQKECTGNEDLTGVENSFTDMSLMPIFNNVYKGVYAVAHALHNVLSCNKTCNNNVQLDPYTVLQHIQKTRFKTKEGDEVHFNENGDPAAKYEIINWQPGENGIVSFVTVGVYDASLPAGTQLNFQNTSITWTQSSPQVPVSVCSEKCRPGTRKVLQKGKPVCCYDCIRCAEGEISNSTDAVSCVRCPHESWSNARRDACVKKEAEFLSFEEIMGILLTSAALLGTSLTAAVAFIFYRHRKTPLVRANNSELSFLLLFSLTLCFLCSLTFIGQPSDWSCMLRHTAFGITFVLCISCVLGKTMVVLMAFKARLPGRNVMKWFGPTQQRLSVLGFTLIQAHVMPPVDLCLSFAMMSTQRWPEQGWALLHLLLVATFTQAEEQVCTQRGDPENPQLVKNGDIMLGGLFSFHTNWKERENSYMEKPLPLQCTSLNFREFQLAQAMLFAIEEINNSSDLLPGVSLGYTIYDTCGSIARSVRVALSLVNSNEMVASPAAECTRPAQVQAIMGETSSSPCTAIATVIGPFHIPLISHFATCACLSDKIKYPSFLRTIPSDYYQSRALAHLVKHFGWTWVGAVRSNEDYGNNGMATFIETAQHLGICVEYSVSFFRTDPSDKIQKIIDIIKASTSKVIVTFLSHMDLDVLLHELSGHNLTGYQWVGTEAWIFDSQTAEGDINHILDGAIGLSIPQAYVTGLREFMLDVRPLNSSNADLFTEFWEALFSCKFRLSKSTEIQRECTGEEDINGVENSFTDMSLMPIFNNVYKGVYAVAHALHNILGCKKTCDKNKHLDPFTILQHIQRSNFTTKEGDRVFFNENGDPAAKYEIINWQPGENGIVNFVTVGLYDATLPASKQMNLQNKSIIWTQNSPEVKKKRIKCNRDIFLQMQNVKLNSFCLFHFKHLPVFQVPVSVCSETCSPGTRKVLQKGKPVCCYDCIRCAEGEISNSTDAVTCVRCPPESWSNDRRDLCIKKEAEFLSYDEIMGILLTAASLFGTCITSFQRLSVMSFTLVQVIICILWLTISPPFPSKNFEEYKDKIILEQHGVCTEVGRAWLHIFTVAALSVPFCSQIGDMETPQLSKEGDIILGGIFSFHSSWKNRENTYTQKPLTLECISFAAIFLDLCQLCMLNFAQSMLFAIEEINNSTDLLPGVSLGYDIYDTCGSIARSVKVALALTNDGSNSTSERPCMKAARVQAIMGETSSSPSTAIATVIGPFNIPLISHFATCACLSDKTKYPSFLRTIPSDYYQSRALAHLVKHFGWTWVGAVRTNDDYGNNGMATFTETAEQLGICLEYSVSFFRTDPSEKIQKIIEIMKSSTSKVIVAFLSHMDMDVLMHELSPHNLTGHQWVGSESWIFDSQIAAMDKNHILDGAIGLSVPKAHVGGLREFMFNVEPLNSSNSELFTEFWEALFSCKFKESAEFQSECTGHEDLTEVENSFTDMSLMPIFNNVYKGVYAVAHALHDILSCNKTCNDNMRLDPTMHLKKINFKTKEGDEVYFNENGDPTATYEIINWQPGENGMVDFVTVGLYDASLPADKQLNWTNDALIWTRNTLEVPVSVCSETCPPGTRKVLQKGKPVCCHDCVKCAEGEISNTSDSVTCVRCPLETWSNEARDACVKKEAVFLSYGEIMGALLTAASLFGTCLTAIVTVIFFRYRKTPLVRANNSELSFLLLFSLTLCFLCSLTFIGEPSDWSCMLRHTAFGITFVLCLSCVLGKTMVVLMAFKATLPGKNVMKWFGPTQQRLSVLTFTVVQVIICILWLTISPPFPFRNFKEMKDKIILECSLGSAKWPEQGWALLHLFLVTSFSQAEEQGCRQRGDPENPQLVMDGDILLGGLFSFHTSWKERENTYMEKPPPLQCTR</sequence>
<feature type="signal peptide" evidence="13">
    <location>
        <begin position="1"/>
        <end position="20"/>
    </location>
</feature>
<accession>A0A315VMP8</accession>
<feature type="domain" description="G-protein coupled receptors family 3 profile" evidence="14">
    <location>
        <begin position="1879"/>
        <end position="2036"/>
    </location>
</feature>
<evidence type="ECO:0000313" key="15">
    <source>
        <dbReference type="EMBL" id="PWA24302.1"/>
    </source>
</evidence>
<keyword evidence="5 13" id="KW-0732">Signal</keyword>
<dbReference type="FunFam" id="3.40.50.2300:FF:000067">
    <property type="entry name" value="Olfactory receptor C family, h1"/>
    <property type="match status" value="1"/>
</dbReference>
<comment type="similarity">
    <text evidence="2">Belongs to the G-protein coupled receptor 3 family.</text>
</comment>
<feature type="transmembrane region" description="Helical" evidence="12">
    <location>
        <begin position="3130"/>
        <end position="3154"/>
    </location>
</feature>
<feature type="transmembrane region" description="Helical" evidence="12">
    <location>
        <begin position="4542"/>
        <end position="4566"/>
    </location>
</feature>
<feature type="transmembrane region" description="Helical" evidence="12">
    <location>
        <begin position="1993"/>
        <end position="2012"/>
    </location>
</feature>
<gene>
    <name evidence="15" type="ORF">CCH79_00020170</name>
</gene>
<comment type="caution">
    <text evidence="15">The sequence shown here is derived from an EMBL/GenBank/DDBJ whole genome shotgun (WGS) entry which is preliminary data.</text>
</comment>
<dbReference type="Pfam" id="PF01094">
    <property type="entry name" value="ANF_receptor"/>
    <property type="match status" value="7"/>
</dbReference>
<dbReference type="SMART" id="SM01411">
    <property type="entry name" value="Ephrin_rec_like"/>
    <property type="match status" value="4"/>
</dbReference>
<evidence type="ECO:0000256" key="2">
    <source>
        <dbReference type="ARBA" id="ARBA00007242"/>
    </source>
</evidence>
<keyword evidence="9" id="KW-0675">Receptor</keyword>
<dbReference type="PRINTS" id="PR00248">
    <property type="entry name" value="GPCRMGR"/>
</dbReference>
<evidence type="ECO:0000256" key="10">
    <source>
        <dbReference type="ARBA" id="ARBA00023180"/>
    </source>
</evidence>
<feature type="transmembrane region" description="Helical" evidence="12">
    <location>
        <begin position="3059"/>
        <end position="3083"/>
    </location>
</feature>
<dbReference type="PANTHER" id="PTHR24061">
    <property type="entry name" value="CALCIUM-SENSING RECEPTOR-RELATED"/>
    <property type="match status" value="1"/>
</dbReference>
<feature type="transmembrane region" description="Helical" evidence="12">
    <location>
        <begin position="4586"/>
        <end position="4605"/>
    </location>
</feature>
<evidence type="ECO:0000256" key="1">
    <source>
        <dbReference type="ARBA" id="ARBA00004651"/>
    </source>
</evidence>
<dbReference type="PROSITE" id="PS50259">
    <property type="entry name" value="G_PROTEIN_RECEP_F3_4"/>
    <property type="match status" value="3"/>
</dbReference>
<dbReference type="CDD" id="cd06364">
    <property type="entry name" value="PBP1_CaSR"/>
    <property type="match status" value="6"/>
</dbReference>
<dbReference type="InterPro" id="IPR028082">
    <property type="entry name" value="Peripla_BP_I"/>
</dbReference>
<organism evidence="15 16">
    <name type="scientific">Gambusia affinis</name>
    <name type="common">Western mosquitofish</name>
    <name type="synonym">Heterandria affinis</name>
    <dbReference type="NCBI Taxonomy" id="33528"/>
    <lineage>
        <taxon>Eukaryota</taxon>
        <taxon>Metazoa</taxon>
        <taxon>Chordata</taxon>
        <taxon>Craniata</taxon>
        <taxon>Vertebrata</taxon>
        <taxon>Euteleostomi</taxon>
        <taxon>Actinopterygii</taxon>
        <taxon>Neopterygii</taxon>
        <taxon>Teleostei</taxon>
        <taxon>Neoteleostei</taxon>
        <taxon>Acanthomorphata</taxon>
        <taxon>Ovalentaria</taxon>
        <taxon>Atherinomorphae</taxon>
        <taxon>Cyprinodontiformes</taxon>
        <taxon>Poeciliidae</taxon>
        <taxon>Poeciliinae</taxon>
        <taxon>Gambusia</taxon>
    </lineage>
</organism>
<feature type="transmembrane region" description="Helical" evidence="12">
    <location>
        <begin position="1810"/>
        <end position="1834"/>
    </location>
</feature>
<feature type="transmembrane region" description="Helical" evidence="12">
    <location>
        <begin position="4509"/>
        <end position="4530"/>
    </location>
</feature>
<dbReference type="InterPro" id="IPR004073">
    <property type="entry name" value="GPCR_3_vmron_rcpt_2"/>
</dbReference>
<dbReference type="PANTHER" id="PTHR24061:SF528">
    <property type="entry name" value="C-FAMILY ODORANT RECEPTOR OLFCD2-RELATED"/>
    <property type="match status" value="1"/>
</dbReference>
<dbReference type="Gene3D" id="2.10.50.30">
    <property type="entry name" value="GPCR, family 3, nine cysteines domain"/>
    <property type="match status" value="7"/>
</dbReference>
<dbReference type="PRINTS" id="PR01535">
    <property type="entry name" value="VOMERONASL2R"/>
</dbReference>
<reference evidence="15 16" key="1">
    <citation type="journal article" date="2018" name="G3 (Bethesda)">
        <title>A High-Quality Reference Genome for the Invasive Mosquitofish Gambusia affinis Using a Chicago Library.</title>
        <authorList>
            <person name="Hoffberg S.L."/>
            <person name="Troendle N.J."/>
            <person name="Glenn T.C."/>
            <person name="Mahmud O."/>
            <person name="Louha S."/>
            <person name="Chalopin D."/>
            <person name="Bennetzen J.L."/>
            <person name="Mauricio R."/>
        </authorList>
    </citation>
    <scope>NUCLEOTIDE SEQUENCE [LARGE SCALE GENOMIC DNA]</scope>
    <source>
        <strain evidence="15">NE01/NJP1002.9</strain>
        <tissue evidence="15">Muscle</tissue>
    </source>
</reference>
<keyword evidence="16" id="KW-1185">Reference proteome</keyword>
<evidence type="ECO:0000256" key="13">
    <source>
        <dbReference type="SAM" id="SignalP"/>
    </source>
</evidence>
<evidence type="ECO:0000256" key="8">
    <source>
        <dbReference type="ARBA" id="ARBA00023136"/>
    </source>
</evidence>
<dbReference type="Gene3D" id="3.40.50.2300">
    <property type="match status" value="13"/>
</dbReference>
<dbReference type="InterPro" id="IPR000068">
    <property type="entry name" value="GPCR_3_Ca_sens_rcpt-rel"/>
</dbReference>
<protein>
    <recommendedName>
        <fullName evidence="14">G-protein coupled receptors family 3 profile domain-containing protein</fullName>
    </recommendedName>
</protein>
<dbReference type="Pfam" id="PF07562">
    <property type="entry name" value="NCD3G"/>
    <property type="match status" value="7"/>
</dbReference>
<dbReference type="EMBL" id="NHOQ01001447">
    <property type="protein sequence ID" value="PWA24302.1"/>
    <property type="molecule type" value="Genomic_DNA"/>
</dbReference>
<dbReference type="SUPFAM" id="SSF53822">
    <property type="entry name" value="Periplasmic binding protein-like I"/>
    <property type="match status" value="7"/>
</dbReference>
<dbReference type="InterPro" id="IPR000337">
    <property type="entry name" value="GPCR_3"/>
</dbReference>
<evidence type="ECO:0000259" key="14">
    <source>
        <dbReference type="PROSITE" id="PS50259"/>
    </source>
</evidence>
<dbReference type="InterPro" id="IPR001828">
    <property type="entry name" value="ANF_lig-bd_rcpt"/>
</dbReference>
<evidence type="ECO:0000256" key="9">
    <source>
        <dbReference type="ARBA" id="ARBA00023170"/>
    </source>
</evidence>
<dbReference type="InterPro" id="IPR011500">
    <property type="entry name" value="GPCR_3_9-Cys_dom"/>
</dbReference>
<dbReference type="GO" id="GO:0004930">
    <property type="term" value="F:G protein-coupled receptor activity"/>
    <property type="evidence" value="ECO:0007669"/>
    <property type="project" value="UniProtKB-KW"/>
</dbReference>
<feature type="domain" description="G-protein coupled receptors family 3 profile" evidence="14">
    <location>
        <begin position="4472"/>
        <end position="4630"/>
    </location>
</feature>
<dbReference type="FunFam" id="3.40.50.2300:FF:000752">
    <property type="entry name" value="Uncharacterized protein"/>
    <property type="match status" value="1"/>
</dbReference>
<feature type="transmembrane region" description="Helical" evidence="12">
    <location>
        <begin position="1878"/>
        <end position="1903"/>
    </location>
</feature>
<dbReference type="InterPro" id="IPR038550">
    <property type="entry name" value="GPCR_3_9-Cys_sf"/>
</dbReference>
<dbReference type="Pfam" id="PF00003">
    <property type="entry name" value="7tm_3"/>
    <property type="match status" value="3"/>
</dbReference>
<dbReference type="FunFam" id="2.10.50.30:FF:000002">
    <property type="entry name" value="Vomeronasal 2 receptor, h1"/>
    <property type="match status" value="4"/>
</dbReference>
<comment type="subcellular location">
    <subcellularLocation>
        <location evidence="1">Cell membrane</location>
        <topology evidence="1">Multi-pass membrane protein</topology>
    </subcellularLocation>
</comment>
<dbReference type="Proteomes" id="UP000250572">
    <property type="component" value="Unassembled WGS sequence"/>
</dbReference>
<keyword evidence="8 12" id="KW-0472">Membrane</keyword>
<keyword evidence="3" id="KW-1003">Cell membrane</keyword>
<evidence type="ECO:0000256" key="12">
    <source>
        <dbReference type="SAM" id="Phobius"/>
    </source>
</evidence>
<keyword evidence="11" id="KW-0807">Transducer</keyword>
<feature type="chain" id="PRO_5016245085" description="G-protein coupled receptors family 3 profile domain-containing protein" evidence="13">
    <location>
        <begin position="21"/>
        <end position="4703"/>
    </location>
</feature>
<dbReference type="GO" id="GO:0005886">
    <property type="term" value="C:plasma membrane"/>
    <property type="evidence" value="ECO:0007669"/>
    <property type="project" value="UniProtKB-SubCell"/>
</dbReference>
<evidence type="ECO:0000256" key="3">
    <source>
        <dbReference type="ARBA" id="ARBA00022475"/>
    </source>
</evidence>
<keyword evidence="4 12" id="KW-0812">Transmembrane</keyword>
<evidence type="ECO:0000256" key="4">
    <source>
        <dbReference type="ARBA" id="ARBA00022692"/>
    </source>
</evidence>
<feature type="transmembrane region" description="Helical" evidence="12">
    <location>
        <begin position="4471"/>
        <end position="4497"/>
    </location>
</feature>
<feature type="transmembrane region" description="Helical" evidence="12">
    <location>
        <begin position="1190"/>
        <end position="1213"/>
    </location>
</feature>
<evidence type="ECO:0000256" key="11">
    <source>
        <dbReference type="ARBA" id="ARBA00023224"/>
    </source>
</evidence>
<evidence type="ECO:0000313" key="16">
    <source>
        <dbReference type="Proteomes" id="UP000250572"/>
    </source>
</evidence>
<evidence type="ECO:0000256" key="5">
    <source>
        <dbReference type="ARBA" id="ARBA00022729"/>
    </source>
</evidence>